<dbReference type="Gene3D" id="3.40.1000.50">
    <property type="entry name" value="Repressor of RNA polymerase III transcription Maf1"/>
    <property type="match status" value="2"/>
</dbReference>
<dbReference type="InterPro" id="IPR038564">
    <property type="entry name" value="Maf1_sf"/>
</dbReference>
<dbReference type="GO" id="GO:0000994">
    <property type="term" value="F:RNA polymerase III core binding"/>
    <property type="evidence" value="ECO:0007669"/>
    <property type="project" value="TreeGrafter"/>
</dbReference>
<proteinExistence type="predicted"/>
<protein>
    <submittedName>
        <fullName evidence="2">Maf1 regulator-domain-containing protein</fullName>
    </submittedName>
</protein>
<keyword evidence="3" id="KW-1185">Reference proteome</keyword>
<comment type="caution">
    <text evidence="2">The sequence shown here is derived from an EMBL/GenBank/DDBJ whole genome shotgun (WGS) entry which is preliminary data.</text>
</comment>
<accession>A0AAV0AY76</accession>
<evidence type="ECO:0000313" key="3">
    <source>
        <dbReference type="Proteomes" id="UP001153365"/>
    </source>
</evidence>
<organism evidence="2 3">
    <name type="scientific">Phakopsora pachyrhizi</name>
    <name type="common">Asian soybean rust disease fungus</name>
    <dbReference type="NCBI Taxonomy" id="170000"/>
    <lineage>
        <taxon>Eukaryota</taxon>
        <taxon>Fungi</taxon>
        <taxon>Dikarya</taxon>
        <taxon>Basidiomycota</taxon>
        <taxon>Pucciniomycotina</taxon>
        <taxon>Pucciniomycetes</taxon>
        <taxon>Pucciniales</taxon>
        <taxon>Phakopsoraceae</taxon>
        <taxon>Phakopsora</taxon>
    </lineage>
</organism>
<dbReference type="AlphaFoldDB" id="A0AAV0AY76"/>
<dbReference type="Proteomes" id="UP001153365">
    <property type="component" value="Unassembled WGS sequence"/>
</dbReference>
<evidence type="ECO:0000256" key="1">
    <source>
        <dbReference type="SAM" id="MobiDB-lite"/>
    </source>
</evidence>
<name>A0AAV0AY76_PHAPC</name>
<feature type="compositionally biased region" description="Basic and acidic residues" evidence="1">
    <location>
        <begin position="473"/>
        <end position="491"/>
    </location>
</feature>
<evidence type="ECO:0000313" key="2">
    <source>
        <dbReference type="EMBL" id="CAH7674439.1"/>
    </source>
</evidence>
<dbReference type="GO" id="GO:0005634">
    <property type="term" value="C:nucleus"/>
    <property type="evidence" value="ECO:0007669"/>
    <property type="project" value="TreeGrafter"/>
</dbReference>
<dbReference type="GO" id="GO:0016480">
    <property type="term" value="P:negative regulation of transcription by RNA polymerase III"/>
    <property type="evidence" value="ECO:0007669"/>
    <property type="project" value="InterPro"/>
</dbReference>
<dbReference type="InterPro" id="IPR015257">
    <property type="entry name" value="Maf1"/>
</dbReference>
<dbReference type="Pfam" id="PF09174">
    <property type="entry name" value="Maf1"/>
    <property type="match status" value="1"/>
</dbReference>
<gene>
    <name evidence="2" type="ORF">PPACK8108_LOCUS9347</name>
</gene>
<reference evidence="2" key="1">
    <citation type="submission" date="2022-06" db="EMBL/GenBank/DDBJ databases">
        <authorList>
            <consortium name="SYNGENTA / RWTH Aachen University"/>
        </authorList>
    </citation>
    <scope>NUCLEOTIDE SEQUENCE</scope>
</reference>
<feature type="region of interest" description="Disordered" evidence="1">
    <location>
        <begin position="433"/>
        <end position="505"/>
    </location>
</feature>
<sequence>MKFLEFPELGLLASTLSSSTQSVRVTTRIEAYSCKPVSSERKLFKSLDQEFASDLELSHSTSPSALSESASGCILKSAFGPLDRKGSRKTFWLLIATLNAAYPDHSFSHVKVENFYKEESMREVLLKMSEALELEGPCSTFPSSLGALSISPGSLIDRTGDCSRNQASESLVGVHPVLIQVLDPVIDLSQCEVYSYCPDPDSDPHAVDSDEEEDEVESLASSFYGNNKAFDVIDSPYGGEEETMWPMDDVDASTYPETFEDDPLTLNRTSAVMSAQPTTASDQSSSSVIGTQIGKQISQGIKCRKPITMHPVEARSSVRKNSAVHQSLSDLDVCADLEEGSAGGLLWSSHYFFYNKKMKRILFISTWGRKHLGGTSYNDSSNLQSEQQSIDHLLKENSYSAYDNVSRPKLLPIVSSYGTKKKSSVRVFSGRSDLSGSCNNSENKRRLSFPEPSNNFDSSFETDCSEVNTNDEPVAKEGPIEHRSDGDDPIRPNKRIRASSVRKSQ</sequence>
<dbReference type="PANTHER" id="PTHR22504">
    <property type="entry name" value="REPRESSOR OF RNA POLYMERASE III TRANSCRIPTION MAF1"/>
    <property type="match status" value="1"/>
</dbReference>
<dbReference type="PANTHER" id="PTHR22504:SF0">
    <property type="entry name" value="REPRESSOR OF RNA POLYMERASE III TRANSCRIPTION MAF1 HOMOLOG"/>
    <property type="match status" value="1"/>
</dbReference>
<dbReference type="EMBL" id="CALTRL010002006">
    <property type="protein sequence ID" value="CAH7674439.1"/>
    <property type="molecule type" value="Genomic_DNA"/>
</dbReference>
<feature type="compositionally biased region" description="Polar residues" evidence="1">
    <location>
        <begin position="451"/>
        <end position="471"/>
    </location>
</feature>